<gene>
    <name evidence="10" type="ORF">KH265_04005</name>
</gene>
<proteinExistence type="inferred from homology"/>
<evidence type="ECO:0000256" key="5">
    <source>
        <dbReference type="ARBA" id="ARBA00022989"/>
    </source>
</evidence>
<protein>
    <submittedName>
        <fullName evidence="10">DUF2029 domain-containing protein</fullName>
    </submittedName>
</protein>
<evidence type="ECO:0000313" key="10">
    <source>
        <dbReference type="EMBL" id="MBS6634810.1"/>
    </source>
</evidence>
<comment type="subcellular location">
    <subcellularLocation>
        <location evidence="1">Cell membrane</location>
        <topology evidence="1">Multi-pass membrane protein</topology>
    </subcellularLocation>
</comment>
<sequence length="512" mass="56150">MSRAKNAETSAGKNAENIKNTGAVAPVIPWASASAATADTDSVEPASAASQDMEPASTRAAKPKDRSEHSEASERVLSLRERFFRGGDIWAHLVFILVAAYALNYVTHAAADDIYVYRLGAVSLADGPDGLQLYSFRTRGLPFTYPPFAALLFYPLAFLTEPQSMMLITVIIGVLSYVCAYALYSYARSRAWRLPLQKYLSSWGMVSLMAALIWACGPWRLTTHFGQINAIILALILADFMRPATRVPRGVLLGIAAGIKLTPLAFGLLLLMRRDWKGLITTALSFSATVGIAYLVVPRESRIYWFQALRDTSRVGWFSYFDNVSIMGTLTHAGLQHELTATSLSVVQVALTLLIVLVTAVLLIPLIRARAVVSQLALTAFMMLQISPISWSHHNTWYPLMLAAVVVEIFPLFYRWASSLIATLGAITATVALAGMYISPYWIVLAFAPHFSSDNILMVPEGSLGLMAGTSPYQFMYVFTVVTFFVYMVHRQRVDGAAAREGERVTALGAAY</sequence>
<organism evidence="10 11">
    <name type="scientific">Rothia mucilaginosa</name>
    <dbReference type="NCBI Taxonomy" id="43675"/>
    <lineage>
        <taxon>Bacteria</taxon>
        <taxon>Bacillati</taxon>
        <taxon>Actinomycetota</taxon>
        <taxon>Actinomycetes</taxon>
        <taxon>Micrococcales</taxon>
        <taxon>Micrococcaceae</taxon>
        <taxon>Rothia</taxon>
    </lineage>
</organism>
<keyword evidence="6 9" id="KW-0472">Membrane</keyword>
<keyword evidence="2" id="KW-1003">Cell membrane</keyword>
<keyword evidence="4 9" id="KW-0812">Transmembrane</keyword>
<evidence type="ECO:0000256" key="6">
    <source>
        <dbReference type="ARBA" id="ARBA00023136"/>
    </source>
</evidence>
<feature type="transmembrane region" description="Helical" evidence="9">
    <location>
        <begin position="371"/>
        <end position="391"/>
    </location>
</feature>
<dbReference type="Proteomes" id="UP000739069">
    <property type="component" value="Unassembled WGS sequence"/>
</dbReference>
<evidence type="ECO:0000313" key="11">
    <source>
        <dbReference type="Proteomes" id="UP000739069"/>
    </source>
</evidence>
<name>A0A943Y5B4_9MICC</name>
<evidence type="ECO:0000256" key="3">
    <source>
        <dbReference type="ARBA" id="ARBA00022679"/>
    </source>
</evidence>
<feature type="transmembrane region" description="Helical" evidence="9">
    <location>
        <begin position="199"/>
        <end position="215"/>
    </location>
</feature>
<dbReference type="EMBL" id="JAGZXI010000005">
    <property type="protein sequence ID" value="MBS6634810.1"/>
    <property type="molecule type" value="Genomic_DNA"/>
</dbReference>
<keyword evidence="5 9" id="KW-1133">Transmembrane helix</keyword>
<feature type="transmembrane region" description="Helical" evidence="9">
    <location>
        <begin position="278"/>
        <end position="297"/>
    </location>
</feature>
<feature type="transmembrane region" description="Helical" evidence="9">
    <location>
        <begin position="250"/>
        <end position="272"/>
    </location>
</feature>
<reference evidence="10" key="1">
    <citation type="submission" date="2021-02" db="EMBL/GenBank/DDBJ databases">
        <title>Infant gut strain persistence is associated with maternal origin, phylogeny, and functional potential including surface adhesion and iron acquisition.</title>
        <authorList>
            <person name="Lou Y.C."/>
        </authorList>
    </citation>
    <scope>NUCLEOTIDE SEQUENCE</scope>
    <source>
        <strain evidence="10">L1_008_092G1_dasL1_008_092G1_concoct_16</strain>
    </source>
</reference>
<feature type="transmembrane region" description="Helical" evidence="9">
    <location>
        <begin position="397"/>
        <end position="414"/>
    </location>
</feature>
<feature type="transmembrane region" description="Helical" evidence="9">
    <location>
        <begin position="89"/>
        <end position="107"/>
    </location>
</feature>
<dbReference type="RefSeq" id="WP_303952450.1">
    <property type="nucleotide sequence ID" value="NZ_JAGZXI010000005.1"/>
</dbReference>
<evidence type="ECO:0000256" key="1">
    <source>
        <dbReference type="ARBA" id="ARBA00004651"/>
    </source>
</evidence>
<evidence type="ECO:0000256" key="2">
    <source>
        <dbReference type="ARBA" id="ARBA00022475"/>
    </source>
</evidence>
<evidence type="ECO:0000256" key="7">
    <source>
        <dbReference type="ARBA" id="ARBA00024033"/>
    </source>
</evidence>
<feature type="transmembrane region" description="Helical" evidence="9">
    <location>
        <begin position="165"/>
        <end position="187"/>
    </location>
</feature>
<feature type="transmembrane region" description="Helical" evidence="9">
    <location>
        <begin position="341"/>
        <end position="364"/>
    </location>
</feature>
<feature type="transmembrane region" description="Helical" evidence="9">
    <location>
        <begin position="471"/>
        <end position="490"/>
    </location>
</feature>
<feature type="transmembrane region" description="Helical" evidence="9">
    <location>
        <begin position="426"/>
        <end position="451"/>
    </location>
</feature>
<evidence type="ECO:0000256" key="9">
    <source>
        <dbReference type="SAM" id="Phobius"/>
    </source>
</evidence>
<dbReference type="InterPro" id="IPR018584">
    <property type="entry name" value="GT87"/>
</dbReference>
<accession>A0A943Y5B4</accession>
<feature type="region of interest" description="Disordered" evidence="8">
    <location>
        <begin position="36"/>
        <end position="72"/>
    </location>
</feature>
<comment type="similarity">
    <text evidence="7">Belongs to the glycosyltransferase 87 family.</text>
</comment>
<feature type="compositionally biased region" description="Basic and acidic residues" evidence="8">
    <location>
        <begin position="62"/>
        <end position="72"/>
    </location>
</feature>
<dbReference type="GO" id="GO:0005886">
    <property type="term" value="C:plasma membrane"/>
    <property type="evidence" value="ECO:0007669"/>
    <property type="project" value="UniProtKB-SubCell"/>
</dbReference>
<evidence type="ECO:0000256" key="4">
    <source>
        <dbReference type="ARBA" id="ARBA00022692"/>
    </source>
</evidence>
<dbReference type="GO" id="GO:0016758">
    <property type="term" value="F:hexosyltransferase activity"/>
    <property type="evidence" value="ECO:0007669"/>
    <property type="project" value="InterPro"/>
</dbReference>
<keyword evidence="3" id="KW-0808">Transferase</keyword>
<evidence type="ECO:0000256" key="8">
    <source>
        <dbReference type="SAM" id="MobiDB-lite"/>
    </source>
</evidence>
<dbReference type="AlphaFoldDB" id="A0A943Y5B4"/>
<dbReference type="Pfam" id="PF09594">
    <property type="entry name" value="GT87"/>
    <property type="match status" value="1"/>
</dbReference>
<comment type="caution">
    <text evidence="10">The sequence shown here is derived from an EMBL/GenBank/DDBJ whole genome shotgun (WGS) entry which is preliminary data.</text>
</comment>